<dbReference type="AlphaFoldDB" id="A0AAW1GR24"/>
<evidence type="ECO:0000259" key="2">
    <source>
        <dbReference type="Pfam" id="PF02721"/>
    </source>
</evidence>
<sequence>MKPHSVYLDELTNTSINYKVKVRVLEKRRPRTSPGKVVYQSLLLEDDKGSKMRGALFDDQVNIYEDAIKQNRTYEITNAPISPIKPEYKSNPTDLDYQMTFSNRTILQPVDVDEASATINYQPISGLPRSTDYSEMFDILGIVLFVENHSRRITTAKKRECNVCEIMVIDHITPQPLSISVWDELAKDDCTMLTPIPGQFKTVGFIALRVSDYKGFSMTTSSLTIIIYSPVGDKAEALSAWMTSHQTALTQLQSRIYHIKMPMPVVKTTRISALRSQKAKSTFQDERHWLEVAILNAELQKINAYMGCSKCSKRSSIPQARTYTCSTCSKTDCTTAPKITFNCDISDGTGTLPMTAFSSTAEHLFKMSASDIYHMKHSDDDRAFTALQELLRVTTFKVQVGPAKSLSINNILQWEVKNIVLEGEDGNPSKNESVEKAAAPSQECKTMINSTLAHSVCNDSIAPRDVIKQVPTDAATVICSTQLNPSANNLEQMSHETVSQIVQNPEKLGKKAKEDEATPPLMPHT</sequence>
<dbReference type="Gene3D" id="2.40.50.140">
    <property type="entry name" value="Nucleic acid-binding proteins"/>
    <property type="match status" value="3"/>
</dbReference>
<feature type="region of interest" description="Disordered" evidence="1">
    <location>
        <begin position="504"/>
        <end position="525"/>
    </location>
</feature>
<evidence type="ECO:0000313" key="5">
    <source>
        <dbReference type="Proteomes" id="UP001443914"/>
    </source>
</evidence>
<feature type="domain" description="Replication protein A 70 kDa DNA-binding subunit B/D first OB fold" evidence="2">
    <location>
        <begin position="7"/>
        <end position="109"/>
    </location>
</feature>
<keyword evidence="5" id="KW-1185">Reference proteome</keyword>
<name>A0AAW1GR24_SAPOF</name>
<dbReference type="InterPro" id="IPR013955">
    <property type="entry name" value="Rep_factor-A_C"/>
</dbReference>
<dbReference type="Pfam" id="PF02721">
    <property type="entry name" value="DUF223"/>
    <property type="match status" value="1"/>
</dbReference>
<dbReference type="PANTHER" id="PTHR47165:SF4">
    <property type="entry name" value="OS03G0429900 PROTEIN"/>
    <property type="match status" value="1"/>
</dbReference>
<evidence type="ECO:0000259" key="3">
    <source>
        <dbReference type="Pfam" id="PF08646"/>
    </source>
</evidence>
<dbReference type="PANTHER" id="PTHR47165">
    <property type="entry name" value="OS03G0429900 PROTEIN"/>
    <property type="match status" value="1"/>
</dbReference>
<evidence type="ECO:0000256" key="1">
    <source>
        <dbReference type="SAM" id="MobiDB-lite"/>
    </source>
</evidence>
<dbReference type="InterPro" id="IPR003871">
    <property type="entry name" value="RFA1B/D_OB_1st"/>
</dbReference>
<dbReference type="Proteomes" id="UP001443914">
    <property type="component" value="Unassembled WGS sequence"/>
</dbReference>
<organism evidence="4 5">
    <name type="scientific">Saponaria officinalis</name>
    <name type="common">Common soapwort</name>
    <name type="synonym">Lychnis saponaria</name>
    <dbReference type="NCBI Taxonomy" id="3572"/>
    <lineage>
        <taxon>Eukaryota</taxon>
        <taxon>Viridiplantae</taxon>
        <taxon>Streptophyta</taxon>
        <taxon>Embryophyta</taxon>
        <taxon>Tracheophyta</taxon>
        <taxon>Spermatophyta</taxon>
        <taxon>Magnoliopsida</taxon>
        <taxon>eudicotyledons</taxon>
        <taxon>Gunneridae</taxon>
        <taxon>Pentapetalae</taxon>
        <taxon>Caryophyllales</taxon>
        <taxon>Caryophyllaceae</taxon>
        <taxon>Caryophylleae</taxon>
        <taxon>Saponaria</taxon>
    </lineage>
</organism>
<accession>A0AAW1GR24</accession>
<feature type="compositionally biased region" description="Basic and acidic residues" evidence="1">
    <location>
        <begin position="507"/>
        <end position="516"/>
    </location>
</feature>
<gene>
    <name evidence="4" type="ORF">RND81_14G180400</name>
</gene>
<evidence type="ECO:0000313" key="4">
    <source>
        <dbReference type="EMBL" id="KAK9666372.1"/>
    </source>
</evidence>
<proteinExistence type="predicted"/>
<dbReference type="Pfam" id="PF08646">
    <property type="entry name" value="Rep_fac-A_C"/>
    <property type="match status" value="1"/>
</dbReference>
<protein>
    <submittedName>
        <fullName evidence="4">Uncharacterized protein</fullName>
    </submittedName>
</protein>
<dbReference type="InterPro" id="IPR012340">
    <property type="entry name" value="NA-bd_OB-fold"/>
</dbReference>
<reference evidence="4" key="1">
    <citation type="submission" date="2024-03" db="EMBL/GenBank/DDBJ databases">
        <title>WGS assembly of Saponaria officinalis var. Norfolk2.</title>
        <authorList>
            <person name="Jenkins J."/>
            <person name="Shu S."/>
            <person name="Grimwood J."/>
            <person name="Barry K."/>
            <person name="Goodstein D."/>
            <person name="Schmutz J."/>
            <person name="Leebens-Mack J."/>
            <person name="Osbourn A."/>
        </authorList>
    </citation>
    <scope>NUCLEOTIDE SEQUENCE [LARGE SCALE GENOMIC DNA]</scope>
    <source>
        <strain evidence="4">JIC</strain>
    </source>
</reference>
<dbReference type="SUPFAM" id="SSF50249">
    <property type="entry name" value="Nucleic acid-binding proteins"/>
    <property type="match status" value="3"/>
</dbReference>
<comment type="caution">
    <text evidence="4">The sequence shown here is derived from an EMBL/GenBank/DDBJ whole genome shotgun (WGS) entry which is preliminary data.</text>
</comment>
<dbReference type="EMBL" id="JBDFQZ010000014">
    <property type="protein sequence ID" value="KAK9666372.1"/>
    <property type="molecule type" value="Genomic_DNA"/>
</dbReference>
<feature type="domain" description="Replication factor A C-terminal" evidence="3">
    <location>
        <begin position="302"/>
        <end position="398"/>
    </location>
</feature>